<dbReference type="Proteomes" id="UP001596023">
    <property type="component" value="Unassembled WGS sequence"/>
</dbReference>
<accession>A0ABV9L3W3</accession>
<dbReference type="PROSITE" id="PS51015">
    <property type="entry name" value="YDG"/>
    <property type="match status" value="1"/>
</dbReference>
<protein>
    <submittedName>
        <fullName evidence="2">IS66 family insertion sequence element accessory protein TnpB</fullName>
    </submittedName>
</protein>
<proteinExistence type="predicted"/>
<evidence type="ECO:0000313" key="3">
    <source>
        <dbReference type="Proteomes" id="UP001596023"/>
    </source>
</evidence>
<organism evidence="2 3">
    <name type="scientific">Dysgonomonas termitidis</name>
    <dbReference type="NCBI Taxonomy" id="1516126"/>
    <lineage>
        <taxon>Bacteria</taxon>
        <taxon>Pseudomonadati</taxon>
        <taxon>Bacteroidota</taxon>
        <taxon>Bacteroidia</taxon>
        <taxon>Bacteroidales</taxon>
        <taxon>Dysgonomonadaceae</taxon>
        <taxon>Dysgonomonas</taxon>
    </lineage>
</organism>
<dbReference type="EMBL" id="JBHSGN010000220">
    <property type="protein sequence ID" value="MFC4677200.1"/>
    <property type="molecule type" value="Genomic_DNA"/>
</dbReference>
<name>A0ABV9L3W3_9BACT</name>
<gene>
    <name evidence="2" type="primary">tnpB</name>
    <name evidence="2" type="ORF">ACFO6W_26325</name>
</gene>
<sequence length="120" mass="14247">MFGLNDNVRYFMCQHPVRMNKGIDALFNLIKSESPLSPMNGDIYIFFGQNRQNVKILKWDTDGFLLYHKRLERGSFELPKIDPATGYYELSWETFSFIMSGVSLESVRFRKRYRTRFLSI</sequence>
<dbReference type="PANTHER" id="PTHR36455:SF1">
    <property type="entry name" value="BLR8292 PROTEIN"/>
    <property type="match status" value="1"/>
</dbReference>
<evidence type="ECO:0000259" key="1">
    <source>
        <dbReference type="PROSITE" id="PS51015"/>
    </source>
</evidence>
<dbReference type="PANTHER" id="PTHR36455">
    <property type="match status" value="1"/>
</dbReference>
<keyword evidence="3" id="KW-1185">Reference proteome</keyword>
<dbReference type="InterPro" id="IPR008878">
    <property type="entry name" value="Transposase_IS66_Orf2"/>
</dbReference>
<dbReference type="Pfam" id="PF05717">
    <property type="entry name" value="TnpB_IS66"/>
    <property type="match status" value="1"/>
</dbReference>
<dbReference type="InterPro" id="IPR003105">
    <property type="entry name" value="SRA_YDG"/>
</dbReference>
<dbReference type="NCBIfam" id="NF033819">
    <property type="entry name" value="IS66_TnpB"/>
    <property type="match status" value="1"/>
</dbReference>
<comment type="caution">
    <text evidence="2">The sequence shown here is derived from an EMBL/GenBank/DDBJ whole genome shotgun (WGS) entry which is preliminary data.</text>
</comment>
<evidence type="ECO:0000313" key="2">
    <source>
        <dbReference type="EMBL" id="MFC4677200.1"/>
    </source>
</evidence>
<dbReference type="RefSeq" id="WP_380002141.1">
    <property type="nucleotide sequence ID" value="NZ_JBHSGN010000220.1"/>
</dbReference>
<feature type="domain" description="YDG" evidence="1">
    <location>
        <begin position="1"/>
        <end position="73"/>
    </location>
</feature>
<reference evidence="3" key="1">
    <citation type="journal article" date="2019" name="Int. J. Syst. Evol. Microbiol.">
        <title>The Global Catalogue of Microorganisms (GCM) 10K type strain sequencing project: providing services to taxonomists for standard genome sequencing and annotation.</title>
        <authorList>
            <consortium name="The Broad Institute Genomics Platform"/>
            <consortium name="The Broad Institute Genome Sequencing Center for Infectious Disease"/>
            <person name="Wu L."/>
            <person name="Ma J."/>
        </authorList>
    </citation>
    <scope>NUCLEOTIDE SEQUENCE [LARGE SCALE GENOMIC DNA]</scope>
    <source>
        <strain evidence="3">CCUG 66188</strain>
    </source>
</reference>